<protein>
    <recommendedName>
        <fullName evidence="4">SGNH hydrolase-type esterase domain-containing protein</fullName>
    </recommendedName>
</protein>
<dbReference type="InterPro" id="IPR036514">
    <property type="entry name" value="SGNH_hydro_sf"/>
</dbReference>
<dbReference type="Gene3D" id="3.40.50.1110">
    <property type="entry name" value="SGNH hydrolase"/>
    <property type="match status" value="1"/>
</dbReference>
<dbReference type="GeneID" id="17039461"/>
<dbReference type="SUPFAM" id="SSF52266">
    <property type="entry name" value="SGNH hydrolase"/>
    <property type="match status" value="1"/>
</dbReference>
<name>I0YSV8_COCSC</name>
<dbReference type="RefSeq" id="XP_005646021.1">
    <property type="nucleotide sequence ID" value="XM_005645964.1"/>
</dbReference>
<accession>I0YSV8</accession>
<evidence type="ECO:0008006" key="4">
    <source>
        <dbReference type="Google" id="ProtNLM"/>
    </source>
</evidence>
<evidence type="ECO:0000313" key="3">
    <source>
        <dbReference type="Proteomes" id="UP000007264"/>
    </source>
</evidence>
<dbReference type="eggNOG" id="ENOG502SX3S">
    <property type="taxonomic scope" value="Eukaryota"/>
</dbReference>
<feature type="chain" id="PRO_5003636369" description="SGNH hydrolase-type esterase domain-containing protein" evidence="1">
    <location>
        <begin position="28"/>
        <end position="486"/>
    </location>
</feature>
<dbReference type="KEGG" id="csl:COCSUDRAFT_66908"/>
<proteinExistence type="predicted"/>
<comment type="caution">
    <text evidence="2">The sequence shown here is derived from an EMBL/GenBank/DDBJ whole genome shotgun (WGS) entry which is preliminary data.</text>
</comment>
<evidence type="ECO:0000313" key="2">
    <source>
        <dbReference type="EMBL" id="EIE21477.1"/>
    </source>
</evidence>
<sequence length="486" mass="53053">MLPGCLPGWLQKAVWVFVLLWHAPVFAGAPLPGFGEEFLTVPATISSAADTACLDIGYVVSDYDCMDILSATPEIQVKHCTTGGSRAAGVLIFQRQPLHPRRWPDVFRVRMVGREISLLPMHYCRSGLAIAPYSVTLNSTYHFEVLHLFTGFSYDRHPHILDEASVSLAHFTLTLGGTESSTPPRTGCAWDGDCPACADPRAAGRWIVRDPAGLGLETSCIVTPSMRTKDGNPMCGDKKLHALATTWQSAQGLAYQPMRSEKEIDRAACGANRFICFVGDSQMRHAYNGVTSLFKGSLQWHGAGGAGGAAGAQKTDKTVMQGTFTKYFTNNLGDVTWNSTGCTDIVANFGQWLAAAELQRPESVHTYVSKLRVTISHLLTLRQAGARVFWMTTNSFPMWRGAWYNPKRQEWRTDPTLLLYNRAANKMMEDAGIPIIDTFSISAPLNDVSYDASHYRGHVGYAIDLRILNVLCPPDSAAAAASAGAI</sequence>
<keyword evidence="1" id="KW-0732">Signal</keyword>
<feature type="signal peptide" evidence="1">
    <location>
        <begin position="1"/>
        <end position="27"/>
    </location>
</feature>
<keyword evidence="3" id="KW-1185">Reference proteome</keyword>
<reference evidence="2 3" key="1">
    <citation type="journal article" date="2012" name="Genome Biol.">
        <title>The genome of the polar eukaryotic microalga coccomyxa subellipsoidea reveals traits of cold adaptation.</title>
        <authorList>
            <person name="Blanc G."/>
            <person name="Agarkova I."/>
            <person name="Grimwood J."/>
            <person name="Kuo A."/>
            <person name="Brueggeman A."/>
            <person name="Dunigan D."/>
            <person name="Gurnon J."/>
            <person name="Ladunga I."/>
            <person name="Lindquist E."/>
            <person name="Lucas S."/>
            <person name="Pangilinan J."/>
            <person name="Proschold T."/>
            <person name="Salamov A."/>
            <person name="Schmutz J."/>
            <person name="Weeks D."/>
            <person name="Yamada T."/>
            <person name="Claverie J.M."/>
            <person name="Grigoriev I."/>
            <person name="Van Etten J."/>
            <person name="Lomsadze A."/>
            <person name="Borodovsky M."/>
        </authorList>
    </citation>
    <scope>NUCLEOTIDE SEQUENCE [LARGE SCALE GENOMIC DNA]</scope>
    <source>
        <strain evidence="2 3">C-169</strain>
    </source>
</reference>
<dbReference type="Proteomes" id="UP000007264">
    <property type="component" value="Unassembled WGS sequence"/>
</dbReference>
<dbReference type="EMBL" id="AGSI01000012">
    <property type="protein sequence ID" value="EIE21477.1"/>
    <property type="molecule type" value="Genomic_DNA"/>
</dbReference>
<gene>
    <name evidence="2" type="ORF">COCSUDRAFT_66908</name>
</gene>
<organism evidence="2 3">
    <name type="scientific">Coccomyxa subellipsoidea (strain C-169)</name>
    <name type="common">Green microalga</name>
    <dbReference type="NCBI Taxonomy" id="574566"/>
    <lineage>
        <taxon>Eukaryota</taxon>
        <taxon>Viridiplantae</taxon>
        <taxon>Chlorophyta</taxon>
        <taxon>core chlorophytes</taxon>
        <taxon>Trebouxiophyceae</taxon>
        <taxon>Trebouxiophyceae incertae sedis</taxon>
        <taxon>Coccomyxaceae</taxon>
        <taxon>Coccomyxa</taxon>
        <taxon>Coccomyxa subellipsoidea</taxon>
    </lineage>
</organism>
<evidence type="ECO:0000256" key="1">
    <source>
        <dbReference type="SAM" id="SignalP"/>
    </source>
</evidence>
<dbReference type="OrthoDB" id="543482at2759"/>
<dbReference type="AlphaFoldDB" id="I0YSV8"/>